<reference evidence="2 3" key="1">
    <citation type="submission" date="2021-06" db="EMBL/GenBank/DDBJ databases">
        <authorList>
            <person name="Palmer J.M."/>
        </authorList>
    </citation>
    <scope>NUCLEOTIDE SEQUENCE [LARGE SCALE GENOMIC DNA]</scope>
    <source>
        <strain evidence="2 3">CL_MEX2019</strain>
        <tissue evidence="2">Muscle</tissue>
    </source>
</reference>
<gene>
    <name evidence="2" type="ORF">CHARACLAT_011707</name>
</gene>
<dbReference type="EMBL" id="JAHUTJ010074564">
    <property type="protein sequence ID" value="MED6293554.1"/>
    <property type="molecule type" value="Genomic_DNA"/>
</dbReference>
<comment type="caution">
    <text evidence="2">The sequence shown here is derived from an EMBL/GenBank/DDBJ whole genome shotgun (WGS) entry which is preliminary data.</text>
</comment>
<feature type="region of interest" description="Disordered" evidence="1">
    <location>
        <begin position="374"/>
        <end position="422"/>
    </location>
</feature>
<name>A0ABU7F2N2_9TELE</name>
<accession>A0ABU7F2N2</accession>
<sequence>MPHPFLFLKVKGQGPPPPPSTTSKPWVIISPCVQTAAALEKKAKLLLICAVGRGQKSREGSGAESPSCEIISVRWRERGEAAEDGGGTSSWREEDKKCLQTPRNEVRPPLRHAPRLLKDSRLLLLLLLLDRPVCDILKVRVLCVTEQSETLAGGERRSRTLFQVTGSRCIPAPERSAQESDPARSVSPLLFLLDLCWLDSNDAQRGSLLFQLETQRRVFLLLSGSGFIARCGSDHECWMVDVCWRPVGGPHCPQRGTRSLSLRGIALCGLLLDARIMALDLLLKEVMFGLRHQERHFEATPTSPSWQMAAHTESRSGSAGGFFLLIGTFPLHCCYMHAQFEGLLQKGIISENAQVVIVRSGRIGDEEAIRRRRMREKRRKRRRREFVVEKEKTGKQVGRQSMFKQKKGPSEVQSEEAPHLDW</sequence>
<evidence type="ECO:0000313" key="3">
    <source>
        <dbReference type="Proteomes" id="UP001352852"/>
    </source>
</evidence>
<protein>
    <submittedName>
        <fullName evidence="2">Uncharacterized protein</fullName>
    </submittedName>
</protein>
<proteinExistence type="predicted"/>
<evidence type="ECO:0000313" key="2">
    <source>
        <dbReference type="EMBL" id="MED6293554.1"/>
    </source>
</evidence>
<dbReference type="Proteomes" id="UP001352852">
    <property type="component" value="Unassembled WGS sequence"/>
</dbReference>
<feature type="compositionally biased region" description="Basic and acidic residues" evidence="1">
    <location>
        <begin position="385"/>
        <end position="394"/>
    </location>
</feature>
<keyword evidence="3" id="KW-1185">Reference proteome</keyword>
<organism evidence="2 3">
    <name type="scientific">Characodon lateralis</name>
    <dbReference type="NCBI Taxonomy" id="208331"/>
    <lineage>
        <taxon>Eukaryota</taxon>
        <taxon>Metazoa</taxon>
        <taxon>Chordata</taxon>
        <taxon>Craniata</taxon>
        <taxon>Vertebrata</taxon>
        <taxon>Euteleostomi</taxon>
        <taxon>Actinopterygii</taxon>
        <taxon>Neopterygii</taxon>
        <taxon>Teleostei</taxon>
        <taxon>Neoteleostei</taxon>
        <taxon>Acanthomorphata</taxon>
        <taxon>Ovalentaria</taxon>
        <taxon>Atherinomorphae</taxon>
        <taxon>Cyprinodontiformes</taxon>
        <taxon>Goodeidae</taxon>
        <taxon>Characodon</taxon>
    </lineage>
</organism>
<feature type="compositionally biased region" description="Basic residues" evidence="1">
    <location>
        <begin position="374"/>
        <end position="384"/>
    </location>
</feature>
<evidence type="ECO:0000256" key="1">
    <source>
        <dbReference type="SAM" id="MobiDB-lite"/>
    </source>
</evidence>